<gene>
    <name evidence="2" type="ORF">KOR42_17240</name>
</gene>
<dbReference type="Proteomes" id="UP000317243">
    <property type="component" value="Unassembled WGS sequence"/>
</dbReference>
<dbReference type="EMBL" id="SIHI01000001">
    <property type="protein sequence ID" value="TWT58350.1"/>
    <property type="molecule type" value="Genomic_DNA"/>
</dbReference>
<evidence type="ECO:0000313" key="2">
    <source>
        <dbReference type="EMBL" id="TWT58350.1"/>
    </source>
</evidence>
<evidence type="ECO:0000256" key="1">
    <source>
        <dbReference type="SAM" id="SignalP"/>
    </source>
</evidence>
<dbReference type="AlphaFoldDB" id="A0A5C5X5Y7"/>
<feature type="signal peptide" evidence="1">
    <location>
        <begin position="1"/>
        <end position="20"/>
    </location>
</feature>
<keyword evidence="1" id="KW-0732">Signal</keyword>
<dbReference type="SUPFAM" id="SSF49899">
    <property type="entry name" value="Concanavalin A-like lectins/glucanases"/>
    <property type="match status" value="1"/>
</dbReference>
<comment type="caution">
    <text evidence="2">The sequence shown here is derived from an EMBL/GenBank/DDBJ whole genome shotgun (WGS) entry which is preliminary data.</text>
</comment>
<sequence precursor="true">MLCGLLTMLTLSLFAQAANAALRVGAVATEITPVELPVLVNGSMVSRTVSEVTSKLHARTVVVDDGEERLAICVVDSCMLPKSLIDDVKALAATKTKLKPDHILISATHTHSAPSSMGALGTSPDEQYVAYLRDRLVNSLVNAEKQLEPAVVGWGQEYAEEYTALRRWIYRTDKPQLDPFGNPTVKANMHAARSPDDVTGESGPEDPVLSLLSFQSPDGRPIALIANFSMHYFGDKGLSSDYFGLFSNGLQEQLSQQGEDSPPFVAMMSHGCSGDIWRRDYRQIIETGESSEHQSISEFADGLIAVAKTAYDEIEYQPAATIDMAEARFTLDYRTPDQQRLKWAEKIVQEMDGRLPKTRPEIYAREQVLLDEMQSTEVVVQALRIGDFAIATTPNETYALSGLKIKRSSPFEKTMVIELANGGDGYIPPPEQHYLGGYNTWAARSAGLEVQAEPKIVAAAKSLLETVAGRPGRSPELAVTDSAQSMLERQPAAYYRLSEMSGPIAMDATSHGHHGFYEPGIAYFLEGPTIDETTWEETNRCSHFAGGRLATVLKDIGDEYTISLWVWNGLPDQARDPAPCFFSRAENDTPPDRGTHLGLKGNGVLCVSAEGNTAEGVNAVSRWKWAHVVFVVKDKTLTAYLDQKTEPEFQLKLESAPRASASLFFGGRADGEFPWQGRLDEIVVFDRALSRQEIRSIQEENSFFDSSRSVSLRKEAD</sequence>
<proteinExistence type="predicted"/>
<name>A0A5C5X5Y7_9PLAN</name>
<dbReference type="Pfam" id="PF13385">
    <property type="entry name" value="Laminin_G_3"/>
    <property type="match status" value="1"/>
</dbReference>
<reference evidence="2 3" key="1">
    <citation type="submission" date="2019-02" db="EMBL/GenBank/DDBJ databases">
        <title>Deep-cultivation of Planctomycetes and their phenomic and genomic characterization uncovers novel biology.</title>
        <authorList>
            <person name="Wiegand S."/>
            <person name="Jogler M."/>
            <person name="Boedeker C."/>
            <person name="Pinto D."/>
            <person name="Vollmers J."/>
            <person name="Rivas-Marin E."/>
            <person name="Kohn T."/>
            <person name="Peeters S.H."/>
            <person name="Heuer A."/>
            <person name="Rast P."/>
            <person name="Oberbeckmann S."/>
            <person name="Bunk B."/>
            <person name="Jeske O."/>
            <person name="Meyerdierks A."/>
            <person name="Storesund J.E."/>
            <person name="Kallscheuer N."/>
            <person name="Luecker S."/>
            <person name="Lage O.M."/>
            <person name="Pohl T."/>
            <person name="Merkel B.J."/>
            <person name="Hornburger P."/>
            <person name="Mueller R.-W."/>
            <person name="Bruemmer F."/>
            <person name="Labrenz M."/>
            <person name="Spormann A.M."/>
            <person name="Op Den Camp H."/>
            <person name="Overmann J."/>
            <person name="Amann R."/>
            <person name="Jetten M.S.M."/>
            <person name="Mascher T."/>
            <person name="Medema M.H."/>
            <person name="Devos D.P."/>
            <person name="Kaster A.-K."/>
            <person name="Ovreas L."/>
            <person name="Rohde M."/>
            <person name="Galperin M.Y."/>
            <person name="Jogler C."/>
        </authorList>
    </citation>
    <scope>NUCLEOTIDE SEQUENCE [LARGE SCALE GENOMIC DNA]</scope>
    <source>
        <strain evidence="2 3">KOR42</strain>
    </source>
</reference>
<keyword evidence="3" id="KW-1185">Reference proteome</keyword>
<dbReference type="Gene3D" id="2.60.120.200">
    <property type="match status" value="1"/>
</dbReference>
<organism evidence="2 3">
    <name type="scientific">Thalassoglobus neptunius</name>
    <dbReference type="NCBI Taxonomy" id="1938619"/>
    <lineage>
        <taxon>Bacteria</taxon>
        <taxon>Pseudomonadati</taxon>
        <taxon>Planctomycetota</taxon>
        <taxon>Planctomycetia</taxon>
        <taxon>Planctomycetales</taxon>
        <taxon>Planctomycetaceae</taxon>
        <taxon>Thalassoglobus</taxon>
    </lineage>
</organism>
<accession>A0A5C5X5Y7</accession>
<protein>
    <submittedName>
        <fullName evidence="2">Neutral/alkaline non-lysosomal ceramidase</fullName>
    </submittedName>
</protein>
<feature type="chain" id="PRO_5022999306" evidence="1">
    <location>
        <begin position="21"/>
        <end position="717"/>
    </location>
</feature>
<dbReference type="InterPro" id="IPR013320">
    <property type="entry name" value="ConA-like_dom_sf"/>
</dbReference>
<evidence type="ECO:0000313" key="3">
    <source>
        <dbReference type="Proteomes" id="UP000317243"/>
    </source>
</evidence>